<dbReference type="PANTHER" id="PTHR30146:SF109">
    <property type="entry name" value="HTH-TYPE TRANSCRIPTIONAL REGULATOR GALS"/>
    <property type="match status" value="1"/>
</dbReference>
<dbReference type="Gene3D" id="1.10.260.40">
    <property type="entry name" value="lambda repressor-like DNA-binding domains"/>
    <property type="match status" value="1"/>
</dbReference>
<dbReference type="Gene3D" id="3.40.50.2300">
    <property type="match status" value="2"/>
</dbReference>
<accession>A0A563E6V0</accession>
<dbReference type="InterPro" id="IPR010982">
    <property type="entry name" value="Lambda_DNA-bd_dom_sf"/>
</dbReference>
<reference evidence="5 6" key="2">
    <citation type="submission" date="2019-08" db="EMBL/GenBank/DDBJ databases">
        <title>Jejuicoccus antrihumi gen. nov., sp. nov., a new member of the family Dermacoccaceae isolated from a cave.</title>
        <authorList>
            <person name="Schumann P."/>
            <person name="Kim I.S."/>
        </authorList>
    </citation>
    <scope>NUCLEOTIDE SEQUENCE [LARGE SCALE GENOMIC DNA]</scope>
    <source>
        <strain evidence="5 6">C5-26</strain>
    </source>
</reference>
<comment type="caution">
    <text evidence="5">The sequence shown here is derived from an EMBL/GenBank/DDBJ whole genome shotgun (WGS) entry which is preliminary data.</text>
</comment>
<dbReference type="Proteomes" id="UP000320244">
    <property type="component" value="Unassembled WGS sequence"/>
</dbReference>
<sequence>MYGHRVTMEDVAAQAGVSRALVSIVFRGVPGASDATRQRVLDAAVGLDYRPDRRASRLGRSRSRTIGVAFHVGDAFHGDLLGSLYRHGDTAGYEIVLSGVTASRAHDEAVETLLAERCEALILLGAQQSRTDLARLAARLPVVSVLRNVHAEDIGVVRTDDAAGLRLAVEHLHGLGHTRIALLDGGRAAGAADRRRGYRVGIRHSPGLSEALLPGGVTELEGAEAARVFLGLGSDRPTGVAAFNDRCALGFIDVVRRAGVRVPDDLSVVGFDDITEAAYPHIALTTVRQDAARLGAEAVRAVADRLERGTAAGSVTIEPELIVRTTTAAVQSGEAGRRAG</sequence>
<keyword evidence="3" id="KW-0804">Transcription</keyword>
<keyword evidence="1" id="KW-0805">Transcription regulation</keyword>
<dbReference type="GO" id="GO:0003700">
    <property type="term" value="F:DNA-binding transcription factor activity"/>
    <property type="evidence" value="ECO:0007669"/>
    <property type="project" value="TreeGrafter"/>
</dbReference>
<dbReference type="PANTHER" id="PTHR30146">
    <property type="entry name" value="LACI-RELATED TRANSCRIPTIONAL REPRESSOR"/>
    <property type="match status" value="1"/>
</dbReference>
<evidence type="ECO:0000313" key="6">
    <source>
        <dbReference type="Proteomes" id="UP000320244"/>
    </source>
</evidence>
<dbReference type="InterPro" id="IPR000843">
    <property type="entry name" value="HTH_LacI"/>
</dbReference>
<dbReference type="Pfam" id="PF13377">
    <property type="entry name" value="Peripla_BP_3"/>
    <property type="match status" value="1"/>
</dbReference>
<dbReference type="InterPro" id="IPR046335">
    <property type="entry name" value="LacI/GalR-like_sensor"/>
</dbReference>
<proteinExistence type="predicted"/>
<evidence type="ECO:0000256" key="1">
    <source>
        <dbReference type="ARBA" id="ARBA00023015"/>
    </source>
</evidence>
<dbReference type="OrthoDB" id="4268837at2"/>
<evidence type="ECO:0000256" key="3">
    <source>
        <dbReference type="ARBA" id="ARBA00023163"/>
    </source>
</evidence>
<dbReference type="Pfam" id="PF00356">
    <property type="entry name" value="LacI"/>
    <property type="match status" value="1"/>
</dbReference>
<dbReference type="RefSeq" id="WP_146315266.1">
    <property type="nucleotide sequence ID" value="NZ_VCQV01000003.1"/>
</dbReference>
<dbReference type="CDD" id="cd06267">
    <property type="entry name" value="PBP1_LacI_sugar_binding-like"/>
    <property type="match status" value="1"/>
</dbReference>
<keyword evidence="2" id="KW-0238">DNA-binding</keyword>
<keyword evidence="6" id="KW-1185">Reference proteome</keyword>
<feature type="domain" description="HTH lacI-type" evidence="4">
    <location>
        <begin position="6"/>
        <end position="60"/>
    </location>
</feature>
<evidence type="ECO:0000259" key="4">
    <source>
        <dbReference type="PROSITE" id="PS50932"/>
    </source>
</evidence>
<organism evidence="5 6">
    <name type="scientific">Leekyejoonella antrihumi</name>
    <dbReference type="NCBI Taxonomy" id="1660198"/>
    <lineage>
        <taxon>Bacteria</taxon>
        <taxon>Bacillati</taxon>
        <taxon>Actinomycetota</taxon>
        <taxon>Actinomycetes</taxon>
        <taxon>Micrococcales</taxon>
        <taxon>Dermacoccaceae</taxon>
        <taxon>Leekyejoonella</taxon>
    </lineage>
</organism>
<name>A0A563E6V0_9MICO</name>
<dbReference type="SMART" id="SM00354">
    <property type="entry name" value="HTH_LACI"/>
    <property type="match status" value="1"/>
</dbReference>
<dbReference type="PROSITE" id="PS50932">
    <property type="entry name" value="HTH_LACI_2"/>
    <property type="match status" value="1"/>
</dbReference>
<dbReference type="EMBL" id="VCQV01000003">
    <property type="protein sequence ID" value="TWP38288.1"/>
    <property type="molecule type" value="Genomic_DNA"/>
</dbReference>
<reference evidence="5 6" key="1">
    <citation type="submission" date="2019-05" db="EMBL/GenBank/DDBJ databases">
        <authorList>
            <person name="Lee S.D."/>
        </authorList>
    </citation>
    <scope>NUCLEOTIDE SEQUENCE [LARGE SCALE GENOMIC DNA]</scope>
    <source>
        <strain evidence="5 6">C5-26</strain>
    </source>
</reference>
<evidence type="ECO:0000256" key="2">
    <source>
        <dbReference type="ARBA" id="ARBA00023125"/>
    </source>
</evidence>
<dbReference type="SUPFAM" id="SSF53822">
    <property type="entry name" value="Periplasmic binding protein-like I"/>
    <property type="match status" value="1"/>
</dbReference>
<dbReference type="CDD" id="cd01392">
    <property type="entry name" value="HTH_LacI"/>
    <property type="match status" value="1"/>
</dbReference>
<dbReference type="GO" id="GO:0000976">
    <property type="term" value="F:transcription cis-regulatory region binding"/>
    <property type="evidence" value="ECO:0007669"/>
    <property type="project" value="TreeGrafter"/>
</dbReference>
<dbReference type="InterPro" id="IPR028082">
    <property type="entry name" value="Peripla_BP_I"/>
</dbReference>
<dbReference type="SUPFAM" id="SSF47413">
    <property type="entry name" value="lambda repressor-like DNA-binding domains"/>
    <property type="match status" value="1"/>
</dbReference>
<dbReference type="AlphaFoldDB" id="A0A563E6V0"/>
<protein>
    <submittedName>
        <fullName evidence="5">LacI family transcriptional regulator</fullName>
    </submittedName>
</protein>
<evidence type="ECO:0000313" key="5">
    <source>
        <dbReference type="EMBL" id="TWP38288.1"/>
    </source>
</evidence>
<gene>
    <name evidence="5" type="ORF">FGL98_03500</name>
</gene>